<dbReference type="PANTHER" id="PTHR11645:SF0">
    <property type="entry name" value="PYRROLINE-5-CARBOXYLATE REDUCTASE 3"/>
    <property type="match status" value="1"/>
</dbReference>
<dbReference type="GO" id="GO:0004735">
    <property type="term" value="F:pyrroline-5-carboxylate reductase activity"/>
    <property type="evidence" value="ECO:0007669"/>
    <property type="project" value="UniProtKB-UniRule"/>
</dbReference>
<dbReference type="GO" id="GO:0005737">
    <property type="term" value="C:cytoplasm"/>
    <property type="evidence" value="ECO:0007669"/>
    <property type="project" value="UniProtKB-SubCell"/>
</dbReference>
<dbReference type="KEGG" id="cavi:CAV_0622"/>
<organism evidence="10 11">
    <name type="scientific">Campylobacter avium LMG 24591</name>
    <dbReference type="NCBI Taxonomy" id="522484"/>
    <lineage>
        <taxon>Bacteria</taxon>
        <taxon>Pseudomonadati</taxon>
        <taxon>Campylobacterota</taxon>
        <taxon>Epsilonproteobacteria</taxon>
        <taxon>Campylobacterales</taxon>
        <taxon>Campylobacteraceae</taxon>
        <taxon>Campylobacter</taxon>
    </lineage>
</organism>
<dbReference type="InterPro" id="IPR000304">
    <property type="entry name" value="Pyrroline-COOH_reductase"/>
</dbReference>
<keyword evidence="3 4" id="KW-0560">Oxidoreductase</keyword>
<dbReference type="EC" id="1.5.1.2" evidence="4 5"/>
<protein>
    <recommendedName>
        <fullName evidence="4 5">Pyrroline-5-carboxylate reductase</fullName>
        <shortName evidence="4">P5C reductase</shortName>
        <shortName evidence="4">P5CR</shortName>
        <ecNumber evidence="4 5">1.5.1.2</ecNumber>
    </recommendedName>
    <alternativeName>
        <fullName evidence="4">PCA reductase</fullName>
    </alternativeName>
</protein>
<evidence type="ECO:0000256" key="1">
    <source>
        <dbReference type="ARBA" id="ARBA00005525"/>
    </source>
</evidence>
<feature type="domain" description="Pyrroline-5-carboxylate reductase catalytic N-terminal" evidence="8">
    <location>
        <begin position="9"/>
        <end position="93"/>
    </location>
</feature>
<dbReference type="InterPro" id="IPR036291">
    <property type="entry name" value="NAD(P)-bd_dom_sf"/>
</dbReference>
<sequence>MRAKNKSEIYILGNGAMAKALALALKDDYELYVVARNTSNLSFFKQNNIKTMFYDEFDMSGKTVILAFKPYVLKLMKDSLQARARIVISVLAGISLDELSVLNADNIVRIMPNIAAKYKASTTTFIRQNELYKDEILELIQSFGDAFELEKEELFDAAMVISGCAPAFLSIIAESMANAALCEGLTNKLSYDLVKSLFKGYHNLLSNEHPALIKEQICSPAGVTIKGVKALEEEGVRAAFFKAFAASLGK</sequence>
<dbReference type="UniPathway" id="UPA00098">
    <property type="reaction ID" value="UER00361"/>
</dbReference>
<feature type="binding site" evidence="6">
    <location>
        <begin position="67"/>
        <end position="70"/>
    </location>
    <ligand>
        <name>NADP(+)</name>
        <dbReference type="ChEBI" id="CHEBI:58349"/>
    </ligand>
</feature>
<dbReference type="PIRSF" id="PIRSF000193">
    <property type="entry name" value="Pyrrol-5-carb_rd"/>
    <property type="match status" value="1"/>
</dbReference>
<name>A0A222MX63_9BACT</name>
<keyword evidence="4 7" id="KW-0028">Amino-acid biosynthesis</keyword>
<evidence type="ECO:0000313" key="11">
    <source>
        <dbReference type="Proteomes" id="UP000201169"/>
    </source>
</evidence>
<evidence type="ECO:0000256" key="4">
    <source>
        <dbReference type="HAMAP-Rule" id="MF_01925"/>
    </source>
</evidence>
<dbReference type="EMBL" id="CP022347">
    <property type="protein sequence ID" value="ASQ30288.1"/>
    <property type="molecule type" value="Genomic_DNA"/>
</dbReference>
<evidence type="ECO:0000256" key="7">
    <source>
        <dbReference type="RuleBase" id="RU003903"/>
    </source>
</evidence>
<evidence type="ECO:0000313" key="10">
    <source>
        <dbReference type="EMBL" id="ASQ30288.1"/>
    </source>
</evidence>
<comment type="function">
    <text evidence="4">Catalyzes the reduction of 1-pyrroline-5-carboxylate (PCA) to L-proline.</text>
</comment>
<accession>A0A222MX63</accession>
<evidence type="ECO:0000259" key="9">
    <source>
        <dbReference type="Pfam" id="PF14748"/>
    </source>
</evidence>
<evidence type="ECO:0000256" key="2">
    <source>
        <dbReference type="ARBA" id="ARBA00022857"/>
    </source>
</evidence>
<dbReference type="NCBIfam" id="NF008839">
    <property type="entry name" value="PRK11880.2-4"/>
    <property type="match status" value="1"/>
</dbReference>
<keyword evidence="4" id="KW-0963">Cytoplasm</keyword>
<comment type="catalytic activity">
    <reaction evidence="4">
        <text>L-proline + NAD(+) = (S)-1-pyrroline-5-carboxylate + NADH + 2 H(+)</text>
        <dbReference type="Rhea" id="RHEA:14105"/>
        <dbReference type="ChEBI" id="CHEBI:15378"/>
        <dbReference type="ChEBI" id="CHEBI:17388"/>
        <dbReference type="ChEBI" id="CHEBI:57540"/>
        <dbReference type="ChEBI" id="CHEBI:57945"/>
        <dbReference type="ChEBI" id="CHEBI:60039"/>
        <dbReference type="EC" id="1.5.1.2"/>
    </reaction>
</comment>
<dbReference type="PROSITE" id="PS00521">
    <property type="entry name" value="P5CR"/>
    <property type="match status" value="1"/>
</dbReference>
<dbReference type="OrthoDB" id="9805754at2"/>
<comment type="subcellular location">
    <subcellularLocation>
        <location evidence="4">Cytoplasm</location>
    </subcellularLocation>
</comment>
<dbReference type="RefSeq" id="WP_094325055.1">
    <property type="nucleotide sequence ID" value="NZ_CP022347.1"/>
</dbReference>
<dbReference type="AlphaFoldDB" id="A0A222MX63"/>
<gene>
    <name evidence="4 10" type="primary">proC</name>
    <name evidence="10" type="ORF">CAV_0622</name>
</gene>
<dbReference type="Gene3D" id="3.40.50.720">
    <property type="entry name" value="NAD(P)-binding Rossmann-like Domain"/>
    <property type="match status" value="1"/>
</dbReference>
<evidence type="ECO:0000256" key="3">
    <source>
        <dbReference type="ARBA" id="ARBA00023002"/>
    </source>
</evidence>
<dbReference type="GO" id="GO:0055129">
    <property type="term" value="P:L-proline biosynthetic process"/>
    <property type="evidence" value="ECO:0007669"/>
    <property type="project" value="UniProtKB-UniRule"/>
</dbReference>
<dbReference type="Pfam" id="PF03807">
    <property type="entry name" value="F420_oxidored"/>
    <property type="match status" value="1"/>
</dbReference>
<dbReference type="HAMAP" id="MF_01925">
    <property type="entry name" value="P5C_reductase"/>
    <property type="match status" value="1"/>
</dbReference>
<dbReference type="Pfam" id="PF14748">
    <property type="entry name" value="P5CR_dimer"/>
    <property type="match status" value="1"/>
</dbReference>
<feature type="domain" description="Pyrroline-5-carboxylate reductase dimerisation" evidence="9">
    <location>
        <begin position="152"/>
        <end position="247"/>
    </location>
</feature>
<dbReference type="SUPFAM" id="SSF51735">
    <property type="entry name" value="NAD(P)-binding Rossmann-fold domains"/>
    <property type="match status" value="1"/>
</dbReference>
<keyword evidence="2 4" id="KW-0521">NADP</keyword>
<keyword evidence="11" id="KW-1185">Reference proteome</keyword>
<comment type="catalytic activity">
    <reaction evidence="4 7">
        <text>L-proline + NADP(+) = (S)-1-pyrroline-5-carboxylate + NADPH + 2 H(+)</text>
        <dbReference type="Rhea" id="RHEA:14109"/>
        <dbReference type="ChEBI" id="CHEBI:15378"/>
        <dbReference type="ChEBI" id="CHEBI:17388"/>
        <dbReference type="ChEBI" id="CHEBI:57783"/>
        <dbReference type="ChEBI" id="CHEBI:58349"/>
        <dbReference type="ChEBI" id="CHEBI:60039"/>
        <dbReference type="EC" id="1.5.1.2"/>
    </reaction>
</comment>
<evidence type="ECO:0000256" key="5">
    <source>
        <dbReference type="NCBIfam" id="TIGR00112"/>
    </source>
</evidence>
<feature type="binding site" evidence="6">
    <location>
        <begin position="12"/>
        <end position="17"/>
    </location>
    <ligand>
        <name>NADP(+)</name>
        <dbReference type="ChEBI" id="CHEBI:58349"/>
    </ligand>
</feature>
<dbReference type="SUPFAM" id="SSF48179">
    <property type="entry name" value="6-phosphogluconate dehydrogenase C-terminal domain-like"/>
    <property type="match status" value="1"/>
</dbReference>
<proteinExistence type="inferred from homology"/>
<reference evidence="10 11" key="1">
    <citation type="submission" date="2017-07" db="EMBL/GenBank/DDBJ databases">
        <title>Analysis of two Campylobacter avium genomes and identification of a novel hippuricase gene.</title>
        <authorList>
            <person name="Miller W.G."/>
            <person name="Chapman M.H."/>
            <person name="Yee E."/>
            <person name="Revez J."/>
            <person name="Bono J.L."/>
            <person name="Rossi M."/>
        </authorList>
    </citation>
    <scope>NUCLEOTIDE SEQUENCE [LARGE SCALE GENOMIC DNA]</scope>
    <source>
        <strain evidence="10 11">LMG 24591</strain>
    </source>
</reference>
<dbReference type="InterPro" id="IPR008927">
    <property type="entry name" value="6-PGluconate_DH-like_C_sf"/>
</dbReference>
<dbReference type="Gene3D" id="1.10.3730.10">
    <property type="entry name" value="ProC C-terminal domain-like"/>
    <property type="match status" value="1"/>
</dbReference>
<dbReference type="NCBIfam" id="TIGR00112">
    <property type="entry name" value="proC"/>
    <property type="match status" value="1"/>
</dbReference>
<comment type="similarity">
    <text evidence="1 4 7">Belongs to the pyrroline-5-carboxylate reductase family.</text>
</comment>
<dbReference type="InterPro" id="IPR028939">
    <property type="entry name" value="P5C_Rdtase_cat_N"/>
</dbReference>
<dbReference type="Proteomes" id="UP000201169">
    <property type="component" value="Chromosome"/>
</dbReference>
<evidence type="ECO:0000256" key="6">
    <source>
        <dbReference type="PIRSR" id="PIRSR000193-1"/>
    </source>
</evidence>
<dbReference type="InterPro" id="IPR029036">
    <property type="entry name" value="P5CR_dimer"/>
</dbReference>
<comment type="pathway">
    <text evidence="4 7">Amino-acid biosynthesis; L-proline biosynthesis; L-proline from L-glutamate 5-semialdehyde: step 1/1.</text>
</comment>
<dbReference type="InterPro" id="IPR053790">
    <property type="entry name" value="P5CR-like_CS"/>
</dbReference>
<keyword evidence="4 7" id="KW-0641">Proline biosynthesis</keyword>
<evidence type="ECO:0000259" key="8">
    <source>
        <dbReference type="Pfam" id="PF03807"/>
    </source>
</evidence>
<dbReference type="PANTHER" id="PTHR11645">
    <property type="entry name" value="PYRROLINE-5-CARBOXYLATE REDUCTASE"/>
    <property type="match status" value="1"/>
</dbReference>